<sequence length="91" mass="10406">MMCQYVHPYWWTGDFDDGPMPSEGGRRKVGDITVHNLHTNSIAVHSAFIDLPLGWSPDKPDSGDWRSIGVRSFIDADKFRIWWPDDSSDVL</sequence>
<name>A0ABZ2LKQ2_9BACT</name>
<dbReference type="EMBL" id="CP089984">
    <property type="protein sequence ID" value="WXB11524.1"/>
    <property type="molecule type" value="Genomic_DNA"/>
</dbReference>
<evidence type="ECO:0000313" key="1">
    <source>
        <dbReference type="EMBL" id="WXB11524.1"/>
    </source>
</evidence>
<organism evidence="1 2">
    <name type="scientific">Pendulispora albinea</name>
    <dbReference type="NCBI Taxonomy" id="2741071"/>
    <lineage>
        <taxon>Bacteria</taxon>
        <taxon>Pseudomonadati</taxon>
        <taxon>Myxococcota</taxon>
        <taxon>Myxococcia</taxon>
        <taxon>Myxococcales</taxon>
        <taxon>Sorangiineae</taxon>
        <taxon>Pendulisporaceae</taxon>
        <taxon>Pendulispora</taxon>
    </lineage>
</organism>
<dbReference type="RefSeq" id="WP_394821144.1">
    <property type="nucleotide sequence ID" value="NZ_CP089984.1"/>
</dbReference>
<evidence type="ECO:0000313" key="2">
    <source>
        <dbReference type="Proteomes" id="UP001370348"/>
    </source>
</evidence>
<dbReference type="Proteomes" id="UP001370348">
    <property type="component" value="Chromosome"/>
</dbReference>
<proteinExistence type="predicted"/>
<protein>
    <submittedName>
        <fullName evidence="1">Uncharacterized protein</fullName>
    </submittedName>
</protein>
<keyword evidence="2" id="KW-1185">Reference proteome</keyword>
<accession>A0ABZ2LKQ2</accession>
<gene>
    <name evidence="1" type="ORF">LZC94_27130</name>
</gene>
<reference evidence="1 2" key="1">
    <citation type="submission" date="2021-12" db="EMBL/GenBank/DDBJ databases">
        <title>Discovery of the Pendulisporaceae a myxobacterial family with distinct sporulation behavior and unique specialized metabolism.</title>
        <authorList>
            <person name="Garcia R."/>
            <person name="Popoff A."/>
            <person name="Bader C.D."/>
            <person name="Loehr J."/>
            <person name="Walesch S."/>
            <person name="Walt C."/>
            <person name="Boldt J."/>
            <person name="Bunk B."/>
            <person name="Haeckl F.J.F.P.J."/>
            <person name="Gunesch A.P."/>
            <person name="Birkelbach J."/>
            <person name="Nuebel U."/>
            <person name="Pietschmann T."/>
            <person name="Bach T."/>
            <person name="Mueller R."/>
        </authorList>
    </citation>
    <scope>NUCLEOTIDE SEQUENCE [LARGE SCALE GENOMIC DNA]</scope>
    <source>
        <strain evidence="1 2">MSr11954</strain>
    </source>
</reference>